<dbReference type="InterPro" id="IPR036188">
    <property type="entry name" value="FAD/NAD-bd_sf"/>
</dbReference>
<proteinExistence type="predicted"/>
<reference evidence="2" key="2">
    <citation type="submission" date="2023-05" db="EMBL/GenBank/DDBJ databases">
        <authorList>
            <consortium name="Lawrence Berkeley National Laboratory"/>
            <person name="Steindorff A."/>
            <person name="Hensen N."/>
            <person name="Bonometti L."/>
            <person name="Westerberg I."/>
            <person name="Brannstrom I.O."/>
            <person name="Guillou S."/>
            <person name="Cros-Aarteil S."/>
            <person name="Calhoun S."/>
            <person name="Haridas S."/>
            <person name="Kuo A."/>
            <person name="Mondo S."/>
            <person name="Pangilinan J."/>
            <person name="Riley R."/>
            <person name="Labutti K."/>
            <person name="Andreopoulos B."/>
            <person name="Lipzen A."/>
            <person name="Chen C."/>
            <person name="Yanf M."/>
            <person name="Daum C."/>
            <person name="Ng V."/>
            <person name="Clum A."/>
            <person name="Ohm R."/>
            <person name="Martin F."/>
            <person name="Silar P."/>
            <person name="Natvig D."/>
            <person name="Lalanne C."/>
            <person name="Gautier V."/>
            <person name="Ament-Velasquez S.L."/>
            <person name="Kruys A."/>
            <person name="Hutchinson M.I."/>
            <person name="Powell A.J."/>
            <person name="Barry K."/>
            <person name="Miller A.N."/>
            <person name="Grigoriev I.V."/>
            <person name="Debuchy R."/>
            <person name="Gladieux P."/>
            <person name="Thoren M.H."/>
            <person name="Johannesson H."/>
        </authorList>
    </citation>
    <scope>NUCLEOTIDE SEQUENCE</scope>
    <source>
        <strain evidence="2">CBS 508.74</strain>
    </source>
</reference>
<dbReference type="EMBL" id="MU853334">
    <property type="protein sequence ID" value="KAK4115846.1"/>
    <property type="molecule type" value="Genomic_DNA"/>
</dbReference>
<dbReference type="InterPro" id="IPR050464">
    <property type="entry name" value="Zeta_carotene_desat/Oxidored"/>
</dbReference>
<dbReference type="GO" id="GO:0016491">
    <property type="term" value="F:oxidoreductase activity"/>
    <property type="evidence" value="ECO:0007669"/>
    <property type="project" value="TreeGrafter"/>
</dbReference>
<dbReference type="Gene3D" id="3.50.50.60">
    <property type="entry name" value="FAD/NAD(P)-binding domain"/>
    <property type="match status" value="1"/>
</dbReference>
<dbReference type="Gene3D" id="3.30.70.1990">
    <property type="match status" value="1"/>
</dbReference>
<evidence type="ECO:0000256" key="1">
    <source>
        <dbReference type="SAM" id="SignalP"/>
    </source>
</evidence>
<feature type="signal peptide" evidence="1">
    <location>
        <begin position="1"/>
        <end position="21"/>
    </location>
</feature>
<dbReference type="Proteomes" id="UP001302812">
    <property type="component" value="Unassembled WGS sequence"/>
</dbReference>
<dbReference type="Gene3D" id="1.10.405.20">
    <property type="match status" value="1"/>
</dbReference>
<organism evidence="2 3">
    <name type="scientific">Canariomyces notabilis</name>
    <dbReference type="NCBI Taxonomy" id="2074819"/>
    <lineage>
        <taxon>Eukaryota</taxon>
        <taxon>Fungi</taxon>
        <taxon>Dikarya</taxon>
        <taxon>Ascomycota</taxon>
        <taxon>Pezizomycotina</taxon>
        <taxon>Sordariomycetes</taxon>
        <taxon>Sordariomycetidae</taxon>
        <taxon>Sordariales</taxon>
        <taxon>Chaetomiaceae</taxon>
        <taxon>Canariomyces</taxon>
    </lineage>
</organism>
<dbReference type="RefSeq" id="XP_064673416.1">
    <property type="nucleotide sequence ID" value="XM_064811088.1"/>
</dbReference>
<feature type="chain" id="PRO_5043018023" evidence="1">
    <location>
        <begin position="22"/>
        <end position="488"/>
    </location>
</feature>
<accession>A0AAN6TKQ1</accession>
<reference evidence="2" key="1">
    <citation type="journal article" date="2023" name="Mol. Phylogenet. Evol.">
        <title>Genome-scale phylogeny and comparative genomics of the fungal order Sordariales.</title>
        <authorList>
            <person name="Hensen N."/>
            <person name="Bonometti L."/>
            <person name="Westerberg I."/>
            <person name="Brannstrom I.O."/>
            <person name="Guillou S."/>
            <person name="Cros-Aarteil S."/>
            <person name="Calhoun S."/>
            <person name="Haridas S."/>
            <person name="Kuo A."/>
            <person name="Mondo S."/>
            <person name="Pangilinan J."/>
            <person name="Riley R."/>
            <person name="LaButti K."/>
            <person name="Andreopoulos B."/>
            <person name="Lipzen A."/>
            <person name="Chen C."/>
            <person name="Yan M."/>
            <person name="Daum C."/>
            <person name="Ng V."/>
            <person name="Clum A."/>
            <person name="Steindorff A."/>
            <person name="Ohm R.A."/>
            <person name="Martin F."/>
            <person name="Silar P."/>
            <person name="Natvig D.O."/>
            <person name="Lalanne C."/>
            <person name="Gautier V."/>
            <person name="Ament-Velasquez S.L."/>
            <person name="Kruys A."/>
            <person name="Hutchinson M.I."/>
            <person name="Powell A.J."/>
            <person name="Barry K."/>
            <person name="Miller A.N."/>
            <person name="Grigoriev I.V."/>
            <person name="Debuchy R."/>
            <person name="Gladieux P."/>
            <person name="Hiltunen Thoren M."/>
            <person name="Johannesson H."/>
        </authorList>
    </citation>
    <scope>NUCLEOTIDE SEQUENCE</scope>
    <source>
        <strain evidence="2">CBS 508.74</strain>
    </source>
</reference>
<comment type="caution">
    <text evidence="2">The sequence shown here is derived from an EMBL/GenBank/DDBJ whole genome shotgun (WGS) entry which is preliminary data.</text>
</comment>
<dbReference type="Pfam" id="PF13450">
    <property type="entry name" value="NAD_binding_8"/>
    <property type="match status" value="1"/>
</dbReference>
<dbReference type="AlphaFoldDB" id="A0AAN6TKQ1"/>
<dbReference type="PANTHER" id="PTHR42923:SF26">
    <property type="entry name" value="FMN REDUCTASE LOT6, PUTATIVE (AFU_ORTHOLOGUE AFUA_7G06600)-RELATED"/>
    <property type="match status" value="1"/>
</dbReference>
<dbReference type="GeneID" id="89935213"/>
<keyword evidence="3" id="KW-1185">Reference proteome</keyword>
<name>A0AAN6TKQ1_9PEZI</name>
<protein>
    <submittedName>
        <fullName evidence="2">Fumarate reductase/succinate dehydrogenase flavoprotein-like protein</fullName>
    </submittedName>
</protein>
<sequence length="488" mass="53096">MQHITLAGVTISLGCLAATVAASPQNYESQAYCSQTISRDVAVIGGGASGAHAAVWLRDNGHSVVVVEKASQLGGHTNFYHDPATGKDLNVGVQGWMQYRNSYDFPHRMNVSTDGAMSMTPNTNNFINYKTGKPTSYTPPSNSEAYAALQRYLAVLERYEDMVLPGFFKFPDPASIPEDLLMPFVDFVKKYNLEAAVPTLWDATAMGLGDTMNVPTVWVMQACGAPFARALLGLVPSVVPPSGRIYDLYEAVAKFLGKDVLYSSTVVSATRPTNLKQKVSLKVKNNKGAVTCIEAKRLLIAIEPTPENMAPFNLDKNEQSVLFKFQYPTVYAAVLRHPSLQPLNAYSNRVPSAAQQNNTEFPVAPQLGRIEYIGGTEDLFLLTAVGTAKDTTESMKDLVNKQVNTMICAGTLPATGKGKKVAFPMFSNHGKMHAHVSADELRGGFLQKLYALQGPRNTWYTGAAFSAGFSTVLWEFNKELLPKVVEGL</sequence>
<evidence type="ECO:0000313" key="2">
    <source>
        <dbReference type="EMBL" id="KAK4115846.1"/>
    </source>
</evidence>
<evidence type="ECO:0000313" key="3">
    <source>
        <dbReference type="Proteomes" id="UP001302812"/>
    </source>
</evidence>
<dbReference type="PANTHER" id="PTHR42923">
    <property type="entry name" value="PROTOPORPHYRINOGEN OXIDASE"/>
    <property type="match status" value="1"/>
</dbReference>
<dbReference type="SUPFAM" id="SSF51905">
    <property type="entry name" value="FAD/NAD(P)-binding domain"/>
    <property type="match status" value="1"/>
</dbReference>
<keyword evidence="1" id="KW-0732">Signal</keyword>
<gene>
    <name evidence="2" type="ORF">N656DRAFT_703218</name>
</gene>